<dbReference type="EMBL" id="SMFZ01000002">
    <property type="protein sequence ID" value="TCK20440.1"/>
    <property type="molecule type" value="Genomic_DNA"/>
</dbReference>
<sequence length="110" mass="11209">MPNRLTIPGLKVPKLTGWPLVGILGIGLAAVALVYGSATGNLGDECTMTVQADQVSVRSSPSTSGQPIETLRRGTEVGAEKVVDSGFRKLTGGQRWVPAGSVAATSGSVC</sequence>
<gene>
    <name evidence="3" type="ORF">EV378_4399</name>
</gene>
<feature type="region of interest" description="Disordered" evidence="1">
    <location>
        <begin position="54"/>
        <end position="75"/>
    </location>
</feature>
<evidence type="ECO:0000313" key="3">
    <source>
        <dbReference type="EMBL" id="TCK20440.1"/>
    </source>
</evidence>
<evidence type="ECO:0008006" key="5">
    <source>
        <dbReference type="Google" id="ProtNLM"/>
    </source>
</evidence>
<evidence type="ECO:0000256" key="2">
    <source>
        <dbReference type="SAM" id="Phobius"/>
    </source>
</evidence>
<protein>
    <recommendedName>
        <fullName evidence="5">SH3 domain-containing protein</fullName>
    </recommendedName>
</protein>
<comment type="caution">
    <text evidence="3">The sequence shown here is derived from an EMBL/GenBank/DDBJ whole genome shotgun (WGS) entry which is preliminary data.</text>
</comment>
<keyword evidence="2" id="KW-0472">Membrane</keyword>
<keyword evidence="4" id="KW-1185">Reference proteome</keyword>
<dbReference type="Proteomes" id="UP000295560">
    <property type="component" value="Unassembled WGS sequence"/>
</dbReference>
<feature type="compositionally biased region" description="Polar residues" evidence="1">
    <location>
        <begin position="54"/>
        <end position="67"/>
    </location>
</feature>
<proteinExistence type="predicted"/>
<dbReference type="RefSeq" id="WP_132429192.1">
    <property type="nucleotide sequence ID" value="NZ_SMFZ01000002.1"/>
</dbReference>
<dbReference type="AlphaFoldDB" id="A0A4R1HJK8"/>
<keyword evidence="2" id="KW-1133">Transmembrane helix</keyword>
<name>A0A4R1HJK8_PSEEN</name>
<evidence type="ECO:0000256" key="1">
    <source>
        <dbReference type="SAM" id="MobiDB-lite"/>
    </source>
</evidence>
<feature type="transmembrane region" description="Helical" evidence="2">
    <location>
        <begin position="20"/>
        <end position="38"/>
    </location>
</feature>
<accession>A0A4R1HJK8</accession>
<evidence type="ECO:0000313" key="4">
    <source>
        <dbReference type="Proteomes" id="UP000295560"/>
    </source>
</evidence>
<dbReference type="OrthoDB" id="3578476at2"/>
<organism evidence="3 4">
    <name type="scientific">Pseudonocardia endophytica</name>
    <dbReference type="NCBI Taxonomy" id="401976"/>
    <lineage>
        <taxon>Bacteria</taxon>
        <taxon>Bacillati</taxon>
        <taxon>Actinomycetota</taxon>
        <taxon>Actinomycetes</taxon>
        <taxon>Pseudonocardiales</taxon>
        <taxon>Pseudonocardiaceae</taxon>
        <taxon>Pseudonocardia</taxon>
    </lineage>
</organism>
<reference evidence="3 4" key="1">
    <citation type="submission" date="2019-03" db="EMBL/GenBank/DDBJ databases">
        <title>Sequencing the genomes of 1000 actinobacteria strains.</title>
        <authorList>
            <person name="Klenk H.-P."/>
        </authorList>
    </citation>
    <scope>NUCLEOTIDE SEQUENCE [LARGE SCALE GENOMIC DNA]</scope>
    <source>
        <strain evidence="3 4">DSM 44969</strain>
    </source>
</reference>
<keyword evidence="2" id="KW-0812">Transmembrane</keyword>